<evidence type="ECO:0000313" key="3">
    <source>
        <dbReference type="Proteomes" id="UP000499080"/>
    </source>
</evidence>
<dbReference type="Pfam" id="PF01571">
    <property type="entry name" value="GCV_T"/>
    <property type="match status" value="1"/>
</dbReference>
<dbReference type="GO" id="GO:0005739">
    <property type="term" value="C:mitochondrion"/>
    <property type="evidence" value="ECO:0007669"/>
    <property type="project" value="TreeGrafter"/>
</dbReference>
<reference evidence="2 3" key="1">
    <citation type="journal article" date="2019" name="Sci. Rep.">
        <title>Orb-weaving spider Araneus ventricosus genome elucidates the spidroin gene catalogue.</title>
        <authorList>
            <person name="Kono N."/>
            <person name="Nakamura H."/>
            <person name="Ohtoshi R."/>
            <person name="Moran D.A.P."/>
            <person name="Shinohara A."/>
            <person name="Yoshida Y."/>
            <person name="Fujiwara M."/>
            <person name="Mori M."/>
            <person name="Tomita M."/>
            <person name="Arakawa K."/>
        </authorList>
    </citation>
    <scope>NUCLEOTIDE SEQUENCE [LARGE SCALE GENOMIC DNA]</scope>
</reference>
<comment type="caution">
    <text evidence="2">The sequence shown here is derived from an EMBL/GenBank/DDBJ whole genome shotgun (WGS) entry which is preliminary data.</text>
</comment>
<proteinExistence type="predicted"/>
<dbReference type="EMBL" id="BGPR01000485">
    <property type="protein sequence ID" value="GBM22725.1"/>
    <property type="molecule type" value="Genomic_DNA"/>
</dbReference>
<evidence type="ECO:0000259" key="1">
    <source>
        <dbReference type="Pfam" id="PF01571"/>
    </source>
</evidence>
<dbReference type="InterPro" id="IPR028896">
    <property type="entry name" value="GcvT/YgfZ/DmdA"/>
</dbReference>
<accession>A0A4Y2E4G7</accession>
<evidence type="ECO:0000313" key="2">
    <source>
        <dbReference type="EMBL" id="GBM22725.1"/>
    </source>
</evidence>
<keyword evidence="3" id="KW-1185">Reference proteome</keyword>
<dbReference type="Proteomes" id="UP000499080">
    <property type="component" value="Unassembled WGS sequence"/>
</dbReference>
<gene>
    <name evidence="2" type="ORF">AVEN_81481_1</name>
</gene>
<dbReference type="OrthoDB" id="6537908at2759"/>
<sequence>MYFIGLEKWKSVETLMTNHNGGIIDILLVSKQDKENLHIVANTPKVLSEVQNNLKKFEGDARFQIPFQECYFTFQGPESENFLKNRFDEFQNLQYMCNQETEGAHHIGYDYLITRYSNTSEDGFGISCCCGDFFVEMIHHNFNEREIPLIGHEAKECLRIEAGNLSESDFDENTTPVEAKLTHLIKIAVINGLQIHCRIEKMSVDSESYLVENNDYGNVIVSTQRVPMVGRKGLEVSVEDVRPVSVVVVLRVVDLRADVAAKNQSSSMQRGMDIVVKSLSVGVRCKQSDTQDNSE</sequence>
<dbReference type="PANTHER" id="PTHR43757">
    <property type="entry name" value="AMINOMETHYLTRANSFERASE"/>
    <property type="match status" value="1"/>
</dbReference>
<name>A0A4Y2E4G7_ARAVE</name>
<dbReference type="InterPro" id="IPR027266">
    <property type="entry name" value="TrmE/GcvT-like"/>
</dbReference>
<feature type="domain" description="GCVT N-terminal" evidence="1">
    <location>
        <begin position="14"/>
        <end position="187"/>
    </location>
</feature>
<organism evidence="2 3">
    <name type="scientific">Araneus ventricosus</name>
    <name type="common">Orbweaver spider</name>
    <name type="synonym">Epeira ventricosa</name>
    <dbReference type="NCBI Taxonomy" id="182803"/>
    <lineage>
        <taxon>Eukaryota</taxon>
        <taxon>Metazoa</taxon>
        <taxon>Ecdysozoa</taxon>
        <taxon>Arthropoda</taxon>
        <taxon>Chelicerata</taxon>
        <taxon>Arachnida</taxon>
        <taxon>Araneae</taxon>
        <taxon>Araneomorphae</taxon>
        <taxon>Entelegynae</taxon>
        <taxon>Araneoidea</taxon>
        <taxon>Araneidae</taxon>
        <taxon>Araneus</taxon>
    </lineage>
</organism>
<dbReference type="PANTHER" id="PTHR43757:SF2">
    <property type="entry name" value="AMINOMETHYLTRANSFERASE, MITOCHONDRIAL"/>
    <property type="match status" value="1"/>
</dbReference>
<dbReference type="SUPFAM" id="SSF103025">
    <property type="entry name" value="Folate-binding domain"/>
    <property type="match status" value="1"/>
</dbReference>
<protein>
    <recommendedName>
        <fullName evidence="1">GCVT N-terminal domain-containing protein</fullName>
    </recommendedName>
</protein>
<dbReference type="AlphaFoldDB" id="A0A4Y2E4G7"/>
<dbReference type="InterPro" id="IPR006222">
    <property type="entry name" value="GCVT_N"/>
</dbReference>
<dbReference type="Gene3D" id="3.30.1360.120">
    <property type="entry name" value="Probable tRNA modification gtpase trme, domain 1"/>
    <property type="match status" value="1"/>
</dbReference>